<organism evidence="3 4">
    <name type="scientific">Levilactobacillus bambusae</name>
    <dbReference type="NCBI Taxonomy" id="2024736"/>
    <lineage>
        <taxon>Bacteria</taxon>
        <taxon>Bacillati</taxon>
        <taxon>Bacillota</taxon>
        <taxon>Bacilli</taxon>
        <taxon>Lactobacillales</taxon>
        <taxon>Lactobacillaceae</taxon>
        <taxon>Levilactobacillus</taxon>
    </lineage>
</organism>
<dbReference type="Proteomes" id="UP000245080">
    <property type="component" value="Unassembled WGS sequence"/>
</dbReference>
<proteinExistence type="predicted"/>
<sequence length="273" mass="30492">MKRGMILENAEASFLDITFDHALATTLTTFHDLSDDDHDEVLELDLALDVGDISHVDDTETRQAIWDTRRKFNPDAPTGDDMISQLGHLDDAIDDGRSLRVWISNDPSDLCGYYWLCARLAGNMAGEVFTVNVTRHAMKLMGVYKRNTIGDMSLDELVNQINNVTSVNGLTLRDIKHIWDVLVAENAPLRVNVNGVIISVADSFYDQFVYASVQDTPTKLSAVVELTIEAGPGGMPLWWYLSRIDTLVANQMIEYVGDERDVADAEVKRVTQN</sequence>
<comment type="caution">
    <text evidence="3">The sequence shown here is derived from an EMBL/GenBank/DDBJ whole genome shotgun (WGS) entry which is preliminary data.</text>
</comment>
<keyword evidence="4" id="KW-1185">Reference proteome</keyword>
<protein>
    <recommendedName>
        <fullName evidence="5">DUF1835 domain-containing protein</fullName>
    </recommendedName>
</protein>
<dbReference type="EMBL" id="QCXQ01000003">
    <property type="protein sequence ID" value="PWF99826.1"/>
    <property type="molecule type" value="Genomic_DNA"/>
</dbReference>
<dbReference type="Pfam" id="PF12395">
    <property type="entry name" value="DUF3658"/>
    <property type="match status" value="1"/>
</dbReference>
<dbReference type="InterPro" id="IPR014973">
    <property type="entry name" value="DUF1835"/>
</dbReference>
<gene>
    <name evidence="3" type="ORF">DCM90_07130</name>
</gene>
<feature type="domain" description="DUF1835" evidence="1">
    <location>
        <begin position="16"/>
        <end position="132"/>
    </location>
</feature>
<evidence type="ECO:0008006" key="5">
    <source>
        <dbReference type="Google" id="ProtNLM"/>
    </source>
</evidence>
<evidence type="ECO:0000313" key="4">
    <source>
        <dbReference type="Proteomes" id="UP000245080"/>
    </source>
</evidence>
<dbReference type="AlphaFoldDB" id="A0A2V1MXV3"/>
<dbReference type="InterPro" id="IPR022123">
    <property type="entry name" value="DUF3658"/>
</dbReference>
<accession>A0A2V1MXV3</accession>
<reference evidence="3 4" key="1">
    <citation type="journal article" date="2018" name="Int. J. Syst. Evol. Microbiol.">
        <title>Lactobacillus bambusae sp. nov., isolated from a traditional fermented Ma-bamboo shoots of Taiwan.</title>
        <authorList>
            <person name="Wang L.-T."/>
        </authorList>
    </citation>
    <scope>NUCLEOTIDE SEQUENCE [LARGE SCALE GENOMIC DNA]</scope>
    <source>
        <strain evidence="3 4">BS-W1</strain>
    </source>
</reference>
<evidence type="ECO:0000259" key="2">
    <source>
        <dbReference type="Pfam" id="PF12395"/>
    </source>
</evidence>
<feature type="domain" description="DUF3658" evidence="2">
    <location>
        <begin position="168"/>
        <end position="263"/>
    </location>
</feature>
<dbReference type="Pfam" id="PF08874">
    <property type="entry name" value="DUF1835"/>
    <property type="match status" value="1"/>
</dbReference>
<name>A0A2V1MXV3_9LACO</name>
<dbReference type="OrthoDB" id="1654031at2"/>
<evidence type="ECO:0000259" key="1">
    <source>
        <dbReference type="Pfam" id="PF08874"/>
    </source>
</evidence>
<evidence type="ECO:0000313" key="3">
    <source>
        <dbReference type="EMBL" id="PWF99826.1"/>
    </source>
</evidence>